<dbReference type="Gene3D" id="1.10.1200.10">
    <property type="entry name" value="ACP-like"/>
    <property type="match status" value="1"/>
</dbReference>
<dbReference type="SUPFAM" id="SSF47336">
    <property type="entry name" value="ACP-like"/>
    <property type="match status" value="1"/>
</dbReference>
<dbReference type="InterPro" id="IPR036736">
    <property type="entry name" value="ACP-like_sf"/>
</dbReference>
<dbReference type="InterPro" id="IPR009081">
    <property type="entry name" value="PP-bd_ACP"/>
</dbReference>
<proteinExistence type="predicted"/>
<protein>
    <recommendedName>
        <fullName evidence="1">Carrier domain-containing protein</fullName>
    </recommendedName>
</protein>
<gene>
    <name evidence="2" type="ORF">UU9_04242</name>
</gene>
<dbReference type="EMBL" id="AJXU01000021">
    <property type="protein sequence ID" value="EIL91343.1"/>
    <property type="molecule type" value="Genomic_DNA"/>
</dbReference>
<dbReference type="PATRIC" id="fig|1163408.3.peg.872"/>
<feature type="domain" description="Carrier" evidence="1">
    <location>
        <begin position="3"/>
        <end position="85"/>
    </location>
</feature>
<accession>I4VVV2</accession>
<name>I4VVV2_9GAMM</name>
<evidence type="ECO:0000259" key="1">
    <source>
        <dbReference type="PROSITE" id="PS50075"/>
    </source>
</evidence>
<dbReference type="Pfam" id="PF00550">
    <property type="entry name" value="PP-binding"/>
    <property type="match status" value="1"/>
</dbReference>
<dbReference type="STRING" id="1163408.UU9_04242"/>
<dbReference type="AlphaFoldDB" id="I4VVV2"/>
<evidence type="ECO:0000313" key="3">
    <source>
        <dbReference type="Proteomes" id="UP000004210"/>
    </source>
</evidence>
<dbReference type="Proteomes" id="UP000004210">
    <property type="component" value="Unassembled WGS sequence"/>
</dbReference>
<dbReference type="eggNOG" id="COG0236">
    <property type="taxonomic scope" value="Bacteria"/>
</dbReference>
<dbReference type="RefSeq" id="WP_007080489.1">
    <property type="nucleotide sequence ID" value="NZ_AJXU01000021.1"/>
</dbReference>
<dbReference type="OrthoDB" id="2625323at2"/>
<dbReference type="PROSITE" id="PS50075">
    <property type="entry name" value="CARRIER"/>
    <property type="match status" value="1"/>
</dbReference>
<reference evidence="2 3" key="1">
    <citation type="journal article" date="2012" name="J. Bacteriol.">
        <title>Genome sequences for six rhodanobacter strains, isolated from soils and the terrestrial subsurface, with variable denitrification capabilities.</title>
        <authorList>
            <person name="Kostka J.E."/>
            <person name="Green S.J."/>
            <person name="Rishishwar L."/>
            <person name="Prakash O."/>
            <person name="Katz L.S."/>
            <person name="Marino-Ramirez L."/>
            <person name="Jordan I.K."/>
            <person name="Munk C."/>
            <person name="Ivanova N."/>
            <person name="Mikhailova N."/>
            <person name="Watson D.B."/>
            <person name="Brown S.D."/>
            <person name="Palumbo A.V."/>
            <person name="Brooks S.C."/>
        </authorList>
    </citation>
    <scope>NUCLEOTIDE SEQUENCE [LARGE SCALE GENOMIC DNA]</scope>
    <source>
        <strain evidence="3">Jip2T</strain>
    </source>
</reference>
<evidence type="ECO:0000313" key="2">
    <source>
        <dbReference type="EMBL" id="EIL91343.1"/>
    </source>
</evidence>
<sequence>MSNEPKEIEAKIRSYILENLLFSNDPTELPNDASLLDRGIIDSTGVLEIVLFLEGEFDIQIKASEMLPENFDTVNNMVAFVQRLRVAVQ</sequence>
<organism evidence="2 3">
    <name type="scientific">Rhodanobacter fulvus Jip2</name>
    <dbReference type="NCBI Taxonomy" id="1163408"/>
    <lineage>
        <taxon>Bacteria</taxon>
        <taxon>Pseudomonadati</taxon>
        <taxon>Pseudomonadota</taxon>
        <taxon>Gammaproteobacteria</taxon>
        <taxon>Lysobacterales</taxon>
        <taxon>Rhodanobacteraceae</taxon>
        <taxon>Rhodanobacter</taxon>
    </lineage>
</organism>
<keyword evidence="3" id="KW-1185">Reference proteome</keyword>
<comment type="caution">
    <text evidence="2">The sequence shown here is derived from an EMBL/GenBank/DDBJ whole genome shotgun (WGS) entry which is preliminary data.</text>
</comment>